<comment type="caution">
    <text evidence="1">The sequence shown here is derived from an EMBL/GenBank/DDBJ whole genome shotgun (WGS) entry which is preliminary data.</text>
</comment>
<proteinExistence type="predicted"/>
<organism evidence="1 2">
    <name type="scientific">Populus trichocarpa</name>
    <name type="common">Western balsam poplar</name>
    <name type="synonym">Populus balsamifera subsp. trichocarpa</name>
    <dbReference type="NCBI Taxonomy" id="3694"/>
    <lineage>
        <taxon>Eukaryota</taxon>
        <taxon>Viridiplantae</taxon>
        <taxon>Streptophyta</taxon>
        <taxon>Embryophyta</taxon>
        <taxon>Tracheophyta</taxon>
        <taxon>Spermatophyta</taxon>
        <taxon>Magnoliopsida</taxon>
        <taxon>eudicotyledons</taxon>
        <taxon>Gunneridae</taxon>
        <taxon>Pentapetalae</taxon>
        <taxon>rosids</taxon>
        <taxon>fabids</taxon>
        <taxon>Malpighiales</taxon>
        <taxon>Salicaceae</taxon>
        <taxon>Saliceae</taxon>
        <taxon>Populus</taxon>
    </lineage>
</organism>
<dbReference type="EMBL" id="CM009295">
    <property type="protein sequence ID" value="KAI9392363.1"/>
    <property type="molecule type" value="Genomic_DNA"/>
</dbReference>
<protein>
    <submittedName>
        <fullName evidence="1">Uncharacterized protein</fullName>
    </submittedName>
</protein>
<evidence type="ECO:0000313" key="1">
    <source>
        <dbReference type="EMBL" id="KAI9392363.1"/>
    </source>
</evidence>
<evidence type="ECO:0000313" key="2">
    <source>
        <dbReference type="Proteomes" id="UP000006729"/>
    </source>
</evidence>
<accession>A0ACC0ST54</accession>
<gene>
    <name evidence="1" type="ORF">POPTR_006G081001v4</name>
</gene>
<dbReference type="Proteomes" id="UP000006729">
    <property type="component" value="Chromosome 6"/>
</dbReference>
<name>A0ACC0ST54_POPTR</name>
<sequence length="82" mass="9332">MEKKINSSDTLHALRDQILPNRSTPTIAEKNEASSSGNDNDARVNEPNRDLRVTEALRTQIEIQKLLHEQLKVPRCLLVIML</sequence>
<keyword evidence="2" id="KW-1185">Reference proteome</keyword>
<reference evidence="1 2" key="1">
    <citation type="journal article" date="2006" name="Science">
        <title>The genome of black cottonwood, Populus trichocarpa (Torr. &amp; Gray).</title>
        <authorList>
            <person name="Tuskan G.A."/>
            <person name="Difazio S."/>
            <person name="Jansson S."/>
            <person name="Bohlmann J."/>
            <person name="Grigoriev I."/>
            <person name="Hellsten U."/>
            <person name="Putnam N."/>
            <person name="Ralph S."/>
            <person name="Rombauts S."/>
            <person name="Salamov A."/>
            <person name="Schein J."/>
            <person name="Sterck L."/>
            <person name="Aerts A."/>
            <person name="Bhalerao R.R."/>
            <person name="Bhalerao R.P."/>
            <person name="Blaudez D."/>
            <person name="Boerjan W."/>
            <person name="Brun A."/>
            <person name="Brunner A."/>
            <person name="Busov V."/>
            <person name="Campbell M."/>
            <person name="Carlson J."/>
            <person name="Chalot M."/>
            <person name="Chapman J."/>
            <person name="Chen G.L."/>
            <person name="Cooper D."/>
            <person name="Coutinho P.M."/>
            <person name="Couturier J."/>
            <person name="Covert S."/>
            <person name="Cronk Q."/>
            <person name="Cunningham R."/>
            <person name="Davis J."/>
            <person name="Degroeve S."/>
            <person name="Dejardin A."/>
            <person name="Depamphilis C."/>
            <person name="Detter J."/>
            <person name="Dirks B."/>
            <person name="Dubchak I."/>
            <person name="Duplessis S."/>
            <person name="Ehlting J."/>
            <person name="Ellis B."/>
            <person name="Gendler K."/>
            <person name="Goodstein D."/>
            <person name="Gribskov M."/>
            <person name="Grimwood J."/>
            <person name="Groover A."/>
            <person name="Gunter L."/>
            <person name="Hamberger B."/>
            <person name="Heinze B."/>
            <person name="Helariutta Y."/>
            <person name="Henrissat B."/>
            <person name="Holligan D."/>
            <person name="Holt R."/>
            <person name="Huang W."/>
            <person name="Islam-Faridi N."/>
            <person name="Jones S."/>
            <person name="Jones-Rhoades M."/>
            <person name="Jorgensen R."/>
            <person name="Joshi C."/>
            <person name="Kangasjarvi J."/>
            <person name="Karlsson J."/>
            <person name="Kelleher C."/>
            <person name="Kirkpatrick R."/>
            <person name="Kirst M."/>
            <person name="Kohler A."/>
            <person name="Kalluri U."/>
            <person name="Larimer F."/>
            <person name="Leebens-Mack J."/>
            <person name="Leple J.C."/>
            <person name="Locascio P."/>
            <person name="Lou Y."/>
            <person name="Lucas S."/>
            <person name="Martin F."/>
            <person name="Montanini B."/>
            <person name="Napoli C."/>
            <person name="Nelson D.R."/>
            <person name="Nelson C."/>
            <person name="Nieminen K."/>
            <person name="Nilsson O."/>
            <person name="Pereda V."/>
            <person name="Peter G."/>
            <person name="Philippe R."/>
            <person name="Pilate G."/>
            <person name="Poliakov A."/>
            <person name="Razumovskaya J."/>
            <person name="Richardson P."/>
            <person name="Rinaldi C."/>
            <person name="Ritland K."/>
            <person name="Rouze P."/>
            <person name="Ryaboy D."/>
            <person name="Schmutz J."/>
            <person name="Schrader J."/>
            <person name="Segerman B."/>
            <person name="Shin H."/>
            <person name="Siddiqui A."/>
            <person name="Sterky F."/>
            <person name="Terry A."/>
            <person name="Tsai C.J."/>
            <person name="Uberbacher E."/>
            <person name="Unneberg P."/>
            <person name="Vahala J."/>
            <person name="Wall K."/>
            <person name="Wessler S."/>
            <person name="Yang G."/>
            <person name="Yin T."/>
            <person name="Douglas C."/>
            <person name="Marra M."/>
            <person name="Sandberg G."/>
            <person name="Van de Peer Y."/>
            <person name="Rokhsar D."/>
        </authorList>
    </citation>
    <scope>NUCLEOTIDE SEQUENCE [LARGE SCALE GENOMIC DNA]</scope>
    <source>
        <strain evidence="2">cv. Nisqually</strain>
    </source>
</reference>